<keyword evidence="2" id="KW-1185">Reference proteome</keyword>
<dbReference type="Proteomes" id="UP001153321">
    <property type="component" value="Chromosome 6"/>
</dbReference>
<evidence type="ECO:0000313" key="1">
    <source>
        <dbReference type="EMBL" id="CAH1645276.1"/>
    </source>
</evidence>
<dbReference type="EMBL" id="LR824537">
    <property type="protein sequence ID" value="CAH1645276.1"/>
    <property type="molecule type" value="Genomic_DNA"/>
</dbReference>
<evidence type="ECO:0000313" key="2">
    <source>
        <dbReference type="Proteomes" id="UP001153321"/>
    </source>
</evidence>
<protein>
    <submittedName>
        <fullName evidence="1">Uncharacterized protein</fullName>
    </submittedName>
</protein>
<sequence length="100" mass="11401">MHCSSIYIIRNSALTAYDSNCGQSSLPRQLVVIGKLRKVYIFDSELEYSFVRVENSQLTSIESDTERLAGPSSNPFKNRTSLLNLFRCIFDNNVVMETTR</sequence>
<name>A0A9P0N8H6_SPOLI</name>
<reference evidence="1" key="1">
    <citation type="submission" date="2022-02" db="EMBL/GenBank/DDBJ databases">
        <authorList>
            <person name="King R."/>
        </authorList>
    </citation>
    <scope>NUCLEOTIDE SEQUENCE</scope>
</reference>
<dbReference type="AlphaFoldDB" id="A0A9P0N8H6"/>
<gene>
    <name evidence="1" type="ORF">SPLIT_LOCUS10629</name>
</gene>
<organism evidence="1 2">
    <name type="scientific">Spodoptera littoralis</name>
    <name type="common">Egyptian cotton leafworm</name>
    <dbReference type="NCBI Taxonomy" id="7109"/>
    <lineage>
        <taxon>Eukaryota</taxon>
        <taxon>Metazoa</taxon>
        <taxon>Ecdysozoa</taxon>
        <taxon>Arthropoda</taxon>
        <taxon>Hexapoda</taxon>
        <taxon>Insecta</taxon>
        <taxon>Pterygota</taxon>
        <taxon>Neoptera</taxon>
        <taxon>Endopterygota</taxon>
        <taxon>Lepidoptera</taxon>
        <taxon>Glossata</taxon>
        <taxon>Ditrysia</taxon>
        <taxon>Noctuoidea</taxon>
        <taxon>Noctuidae</taxon>
        <taxon>Amphipyrinae</taxon>
        <taxon>Spodoptera</taxon>
    </lineage>
</organism>
<accession>A0A9P0N8H6</accession>
<proteinExistence type="predicted"/>